<dbReference type="InterPro" id="IPR027417">
    <property type="entry name" value="P-loop_NTPase"/>
</dbReference>
<dbReference type="InterPro" id="IPR003959">
    <property type="entry name" value="ATPase_AAA_core"/>
</dbReference>
<dbReference type="GO" id="GO:0006508">
    <property type="term" value="P:proteolysis"/>
    <property type="evidence" value="ECO:0007669"/>
    <property type="project" value="UniProtKB-KW"/>
</dbReference>
<dbReference type="SMART" id="SM00382">
    <property type="entry name" value="AAA"/>
    <property type="match status" value="1"/>
</dbReference>
<accession>A0ABR8U4M3</accession>
<organism evidence="4 5">
    <name type="scientific">Sporosarcina quadrami</name>
    <dbReference type="NCBI Taxonomy" id="2762234"/>
    <lineage>
        <taxon>Bacteria</taxon>
        <taxon>Bacillati</taxon>
        <taxon>Bacillota</taxon>
        <taxon>Bacilli</taxon>
        <taxon>Bacillales</taxon>
        <taxon>Caryophanaceae</taxon>
        <taxon>Sporosarcina</taxon>
    </lineage>
</organism>
<dbReference type="GO" id="GO:0005524">
    <property type="term" value="F:ATP binding"/>
    <property type="evidence" value="ECO:0007669"/>
    <property type="project" value="UniProtKB-KW"/>
</dbReference>
<evidence type="ECO:0000313" key="4">
    <source>
        <dbReference type="EMBL" id="MBD7982982.1"/>
    </source>
</evidence>
<proteinExistence type="predicted"/>
<dbReference type="Pfam" id="PF07724">
    <property type="entry name" value="AAA_2"/>
    <property type="match status" value="1"/>
</dbReference>
<dbReference type="RefSeq" id="WP_191692631.1">
    <property type="nucleotide sequence ID" value="NZ_JACSQN010000001.1"/>
</dbReference>
<evidence type="ECO:0000256" key="2">
    <source>
        <dbReference type="ARBA" id="ARBA00022840"/>
    </source>
</evidence>
<keyword evidence="4" id="KW-0645">Protease</keyword>
<dbReference type="Gene3D" id="3.40.50.300">
    <property type="entry name" value="P-loop containing nucleotide triphosphate hydrolases"/>
    <property type="match status" value="1"/>
</dbReference>
<reference evidence="4 5" key="1">
    <citation type="submission" date="2020-08" db="EMBL/GenBank/DDBJ databases">
        <title>A Genomic Blueprint of the Chicken Gut Microbiome.</title>
        <authorList>
            <person name="Gilroy R."/>
            <person name="Ravi A."/>
            <person name="Getino M."/>
            <person name="Pursley I."/>
            <person name="Horton D.L."/>
            <person name="Alikhan N.-F."/>
            <person name="Baker D."/>
            <person name="Gharbi K."/>
            <person name="Hall N."/>
            <person name="Watson M."/>
            <person name="Adriaenssens E.M."/>
            <person name="Foster-Nyarko E."/>
            <person name="Jarju S."/>
            <person name="Secka A."/>
            <person name="Antonio M."/>
            <person name="Oren A."/>
            <person name="Chaudhuri R."/>
            <person name="La Ragione R.M."/>
            <person name="Hildebrand F."/>
            <person name="Pallen M.J."/>
        </authorList>
    </citation>
    <scope>NUCLEOTIDE SEQUENCE [LARGE SCALE GENOMIC DNA]</scope>
    <source>
        <strain evidence="4 5">Sa2YVA2</strain>
    </source>
</reference>
<comment type="caution">
    <text evidence="4">The sequence shown here is derived from an EMBL/GenBank/DDBJ whole genome shotgun (WGS) entry which is preliminary data.</text>
</comment>
<dbReference type="PANTHER" id="PTHR11638">
    <property type="entry name" value="ATP-DEPENDENT CLP PROTEASE"/>
    <property type="match status" value="1"/>
</dbReference>
<dbReference type="InterPro" id="IPR003593">
    <property type="entry name" value="AAA+_ATPase"/>
</dbReference>
<dbReference type="PRINTS" id="PR00300">
    <property type="entry name" value="CLPPROTEASEA"/>
</dbReference>
<keyword evidence="4" id="KW-0378">Hydrolase</keyword>
<dbReference type="EMBL" id="JACSQN010000001">
    <property type="protein sequence ID" value="MBD7982982.1"/>
    <property type="molecule type" value="Genomic_DNA"/>
</dbReference>
<evidence type="ECO:0000256" key="1">
    <source>
        <dbReference type="ARBA" id="ARBA00022741"/>
    </source>
</evidence>
<keyword evidence="1" id="KW-0547">Nucleotide-binding</keyword>
<name>A0ABR8U4M3_9BACL</name>
<keyword evidence="5" id="KW-1185">Reference proteome</keyword>
<dbReference type="InterPro" id="IPR001270">
    <property type="entry name" value="ClpA/B"/>
</dbReference>
<gene>
    <name evidence="4" type="ORF">H9649_00200</name>
</gene>
<protein>
    <submittedName>
        <fullName evidence="4">ATP-dependent Clp protease ATP-binding subunit</fullName>
    </submittedName>
</protein>
<evidence type="ECO:0000313" key="5">
    <source>
        <dbReference type="Proteomes" id="UP000626786"/>
    </source>
</evidence>
<dbReference type="InterPro" id="IPR050130">
    <property type="entry name" value="ClpA_ClpB"/>
</dbReference>
<feature type="domain" description="AAA+ ATPase" evidence="3">
    <location>
        <begin position="155"/>
        <end position="296"/>
    </location>
</feature>
<keyword evidence="2 4" id="KW-0067">ATP-binding</keyword>
<sequence>MKFKIINGPKREFDKRIPTENVITLSNLVRSLDPKDTLLPDTYKDCYTLAIYSDEYSGVADFFIEGFLIYSLLFAKKFGYEEVLLHNPPAKILHQLQASQTELEISVVDYKYPKLNLGHLRAIKKDFDNIIYGQSNVKNELLASLYSVTNKGVHKPTVVMLYGPTSVGKTETAKFVSKVVNSKKKLFRKQLSMFHNENFMNYIFGDKSNSFAKDLLDRESNIILLDEFDKAHPMFYSAFYQLFDEGVYTDKFYELNLENTIIFCTSNYQSEKEIKENLGAPIYSRFDNFIKFEELSTDAKEAIIDSVYEEEIAKFNKDDQREIEKLELKIKLKNKIKSLNNAREIRKIMIQTMSYPLINKL</sequence>
<dbReference type="SUPFAM" id="SSF52540">
    <property type="entry name" value="P-loop containing nucleoside triphosphate hydrolases"/>
    <property type="match status" value="1"/>
</dbReference>
<dbReference type="Proteomes" id="UP000626786">
    <property type="component" value="Unassembled WGS sequence"/>
</dbReference>
<evidence type="ECO:0000259" key="3">
    <source>
        <dbReference type="SMART" id="SM00382"/>
    </source>
</evidence>
<dbReference type="PANTHER" id="PTHR11638:SF18">
    <property type="entry name" value="HEAT SHOCK PROTEIN 104"/>
    <property type="match status" value="1"/>
</dbReference>
<dbReference type="GO" id="GO:0008233">
    <property type="term" value="F:peptidase activity"/>
    <property type="evidence" value="ECO:0007669"/>
    <property type="project" value="UniProtKB-KW"/>
</dbReference>